<evidence type="ECO:0000259" key="2">
    <source>
        <dbReference type="Pfam" id="PF04909"/>
    </source>
</evidence>
<organism evidence="3 4">
    <name type="scientific">Roseateles albus</name>
    <dbReference type="NCBI Taxonomy" id="2987525"/>
    <lineage>
        <taxon>Bacteria</taxon>
        <taxon>Pseudomonadati</taxon>
        <taxon>Pseudomonadota</taxon>
        <taxon>Betaproteobacteria</taxon>
        <taxon>Burkholderiales</taxon>
        <taxon>Sphaerotilaceae</taxon>
        <taxon>Roseateles</taxon>
    </lineage>
</organism>
<dbReference type="InterPro" id="IPR006680">
    <property type="entry name" value="Amidohydro-rel"/>
</dbReference>
<comment type="similarity">
    <text evidence="1">Belongs to the metallo-dependent hydrolases superfamily.</text>
</comment>
<dbReference type="PANTHER" id="PTHR43569">
    <property type="entry name" value="AMIDOHYDROLASE"/>
    <property type="match status" value="1"/>
</dbReference>
<proteinExistence type="inferred from homology"/>
<dbReference type="RefSeq" id="WP_273601672.1">
    <property type="nucleotide sequence ID" value="NZ_JAQQXT010000012.1"/>
</dbReference>
<evidence type="ECO:0000256" key="1">
    <source>
        <dbReference type="ARBA" id="ARBA00038310"/>
    </source>
</evidence>
<evidence type="ECO:0000313" key="3">
    <source>
        <dbReference type="EMBL" id="MDC8773520.1"/>
    </source>
</evidence>
<gene>
    <name evidence="3" type="ORF">PRZ03_18230</name>
</gene>
<evidence type="ECO:0000313" key="4">
    <source>
        <dbReference type="Proteomes" id="UP001221189"/>
    </source>
</evidence>
<protein>
    <submittedName>
        <fullName evidence="3">Amidohydrolase family protein</fullName>
    </submittedName>
</protein>
<reference evidence="3 4" key="1">
    <citation type="submission" date="2022-10" db="EMBL/GenBank/DDBJ databases">
        <title>Paucibacter sp. hw1 Genome sequencing.</title>
        <authorList>
            <person name="Park S."/>
        </authorList>
    </citation>
    <scope>NUCLEOTIDE SEQUENCE [LARGE SCALE GENOMIC DNA]</scope>
    <source>
        <strain evidence="4">hw1</strain>
    </source>
</reference>
<feature type="domain" description="Amidohydrolase-related" evidence="2">
    <location>
        <begin position="8"/>
        <end position="292"/>
    </location>
</feature>
<dbReference type="Pfam" id="PF04909">
    <property type="entry name" value="Amidohydro_2"/>
    <property type="match status" value="1"/>
</dbReference>
<dbReference type="SUPFAM" id="SSF51556">
    <property type="entry name" value="Metallo-dependent hydrolases"/>
    <property type="match status" value="1"/>
</dbReference>
<dbReference type="InterPro" id="IPR032466">
    <property type="entry name" value="Metal_Hydrolase"/>
</dbReference>
<accession>A0ABT5KKS1</accession>
<comment type="caution">
    <text evidence="3">The sequence shown here is derived from an EMBL/GenBank/DDBJ whole genome shotgun (WGS) entry which is preliminary data.</text>
</comment>
<keyword evidence="4" id="KW-1185">Reference proteome</keyword>
<dbReference type="PANTHER" id="PTHR43569:SF2">
    <property type="entry name" value="AMIDOHYDROLASE-RELATED DOMAIN-CONTAINING PROTEIN"/>
    <property type="match status" value="1"/>
</dbReference>
<name>A0ABT5KKS1_9BURK</name>
<dbReference type="InterPro" id="IPR052350">
    <property type="entry name" value="Metallo-dep_Lactonases"/>
</dbReference>
<sequence>MSAATLRIDSHQHFWLRERGDYLWLRDDCEVLKPLLRNFVPRDLAPLLDAHRIEQTILVQAAATSDETDFLLQLADKHAFIGGVVGWVDLSAPDVAEQLALRNAQPKFKGIRPMLQDLADPHWIAQPTRLNALRHLQDLDLRLDALVRPHHLHALTQSLQYCPQLQAVINHAGKPQLGCSWDAAWADTWRRDMRSLASLPQTMCKFSGLLTEASQTASTSPAAAIAAVRPVWDALLEWFGPRRLMWGSDWPVLLLASDFDRWILVCETLIGELSPHEQTLIWAGNAQRFYGLQSSPTTLRSP</sequence>
<dbReference type="Proteomes" id="UP001221189">
    <property type="component" value="Unassembled WGS sequence"/>
</dbReference>
<dbReference type="Gene3D" id="3.20.20.140">
    <property type="entry name" value="Metal-dependent hydrolases"/>
    <property type="match status" value="1"/>
</dbReference>
<dbReference type="EMBL" id="JAQQXT010000012">
    <property type="protein sequence ID" value="MDC8773520.1"/>
    <property type="molecule type" value="Genomic_DNA"/>
</dbReference>